<dbReference type="EMBL" id="RSCJ01000034">
    <property type="protein sequence ID" value="RUR73566.1"/>
    <property type="molecule type" value="Genomic_DNA"/>
</dbReference>
<protein>
    <recommendedName>
        <fullName evidence="3">DUF4168 domain-containing protein</fullName>
    </recommendedName>
</protein>
<dbReference type="STRING" id="211165.GCA_000317285_03279"/>
<dbReference type="OrthoDB" id="515921at2"/>
<dbReference type="RefSeq" id="WP_016872436.1">
    <property type="nucleotide sequence ID" value="NZ_AJLN01000085.1"/>
</dbReference>
<evidence type="ECO:0000313" key="2">
    <source>
        <dbReference type="Proteomes" id="UP000268857"/>
    </source>
</evidence>
<dbReference type="AlphaFoldDB" id="A0A433MYV0"/>
<dbReference type="Proteomes" id="UP000268857">
    <property type="component" value="Unassembled WGS sequence"/>
</dbReference>
<reference evidence="1 2" key="1">
    <citation type="journal article" date="2019" name="Genome Biol. Evol.">
        <title>Day and night: Metabolic profiles and evolutionary relationships of six axenic non-marine cyanobacteria.</title>
        <authorList>
            <person name="Will S.E."/>
            <person name="Henke P."/>
            <person name="Boedeker C."/>
            <person name="Huang S."/>
            <person name="Brinkmann H."/>
            <person name="Rohde M."/>
            <person name="Jarek M."/>
            <person name="Friedl T."/>
            <person name="Seufert S."/>
            <person name="Schumacher M."/>
            <person name="Overmann J."/>
            <person name="Neumann-Schaal M."/>
            <person name="Petersen J."/>
        </authorList>
    </citation>
    <scope>NUCLEOTIDE SEQUENCE [LARGE SCALE GENOMIC DNA]</scope>
    <source>
        <strain evidence="1 2">PCC 6912</strain>
    </source>
</reference>
<proteinExistence type="predicted"/>
<keyword evidence="2" id="KW-1185">Reference proteome</keyword>
<name>A0A433MYV0_CHLFR</name>
<sequence>MAIKLTKLLSVLAIILVHFFFLPELAWAEIVKFNTNSTVIVAQIANSSPQMELTPQMRQQLQAVRQRRNREIMKVLDSSQITQLNQNLRTGDNFAQALAKLELQGEQKELVEAIAKISDLKIKRILSRYSLQTSQKY</sequence>
<accession>A0A433MYV0</accession>
<evidence type="ECO:0008006" key="3">
    <source>
        <dbReference type="Google" id="ProtNLM"/>
    </source>
</evidence>
<organism evidence="1 2">
    <name type="scientific">Chlorogloeopsis fritschii PCC 6912</name>
    <dbReference type="NCBI Taxonomy" id="211165"/>
    <lineage>
        <taxon>Bacteria</taxon>
        <taxon>Bacillati</taxon>
        <taxon>Cyanobacteriota</taxon>
        <taxon>Cyanophyceae</taxon>
        <taxon>Nostocales</taxon>
        <taxon>Chlorogloeopsidaceae</taxon>
        <taxon>Chlorogloeopsis</taxon>
    </lineage>
</organism>
<evidence type="ECO:0000313" key="1">
    <source>
        <dbReference type="EMBL" id="RUR73566.1"/>
    </source>
</evidence>
<gene>
    <name evidence="1" type="ORF">PCC6912_55640</name>
</gene>
<comment type="caution">
    <text evidence="1">The sequence shown here is derived from an EMBL/GenBank/DDBJ whole genome shotgun (WGS) entry which is preliminary data.</text>
</comment>